<dbReference type="Gene3D" id="1.20.910.10">
    <property type="entry name" value="Heme oxygenase-like"/>
    <property type="match status" value="1"/>
</dbReference>
<evidence type="ECO:0008006" key="4">
    <source>
        <dbReference type="Google" id="ProtNLM"/>
    </source>
</evidence>
<reference evidence="2 3" key="1">
    <citation type="submission" date="2019-11" db="EMBL/GenBank/DDBJ databases">
        <authorList>
            <person name="Holert J."/>
        </authorList>
    </citation>
    <scope>NUCLEOTIDE SEQUENCE [LARGE SCALE GENOMIC DNA]</scope>
    <source>
        <strain evidence="2">BC5_2</strain>
    </source>
</reference>
<dbReference type="Proteomes" id="UP000434580">
    <property type="component" value="Unassembled WGS sequence"/>
</dbReference>
<proteinExistence type="predicted"/>
<evidence type="ECO:0000256" key="1">
    <source>
        <dbReference type="ARBA" id="ARBA00023002"/>
    </source>
</evidence>
<dbReference type="PANTHER" id="PTHR40279">
    <property type="entry name" value="PQQC-LIKE PROTEIN"/>
    <property type="match status" value="1"/>
</dbReference>
<dbReference type="PANTHER" id="PTHR40279:SF3">
    <property type="entry name" value="4-AMINOBENZOATE SYNTHASE"/>
    <property type="match status" value="1"/>
</dbReference>
<keyword evidence="1" id="KW-0560">Oxidoreductase</keyword>
<dbReference type="OrthoDB" id="9800756at2"/>
<dbReference type="Pfam" id="PF14518">
    <property type="entry name" value="Haem_oxygenas_2"/>
    <property type="match status" value="1"/>
</dbReference>
<evidence type="ECO:0000313" key="3">
    <source>
        <dbReference type="Proteomes" id="UP000434580"/>
    </source>
</evidence>
<dbReference type="AlphaFoldDB" id="A0A5S9PXQ6"/>
<dbReference type="SUPFAM" id="SSF48613">
    <property type="entry name" value="Heme oxygenase-like"/>
    <property type="match status" value="1"/>
</dbReference>
<dbReference type="GO" id="GO:0016491">
    <property type="term" value="F:oxidoreductase activity"/>
    <property type="evidence" value="ECO:0007669"/>
    <property type="project" value="UniProtKB-KW"/>
</dbReference>
<sequence length="248" mass="27425">MNSPIELLSPDAFSAALNDRVDQYPFESTRFWRLINTGRCQPDMLKRYSINVVAGALRFCATLAHLIETAPNDKARLVLLRNLMEEEGIALKSTRGLVVNTSARHPELAIRFANACGADSTEITPQHRTRPNTESPIAAINRDYTWLESIAYLLVGQELRFSSISAKIMEALAKQGYSQYDLAFFFVHNDADCRHGQEALDLVIENATTPALQQAALDAASAGSTAWFEGHGGTLNRRYKPGTISQPL</sequence>
<dbReference type="SMART" id="SM01236">
    <property type="entry name" value="Haem_oxygenase_2"/>
    <property type="match status" value="1"/>
</dbReference>
<evidence type="ECO:0000313" key="2">
    <source>
        <dbReference type="EMBL" id="CAA0109834.1"/>
    </source>
</evidence>
<dbReference type="InterPro" id="IPR016084">
    <property type="entry name" value="Haem_Oase-like_multi-hlx"/>
</dbReference>
<accession>A0A5S9PXQ6</accession>
<dbReference type="InterPro" id="IPR039068">
    <property type="entry name" value="PqqC-like"/>
</dbReference>
<protein>
    <recommendedName>
        <fullName evidence="4">PqqC-like protein</fullName>
    </recommendedName>
</protein>
<name>A0A5S9PXQ6_9GAMM</name>
<dbReference type="EMBL" id="CACSII010000016">
    <property type="protein sequence ID" value="CAA0109834.1"/>
    <property type="molecule type" value="Genomic_DNA"/>
</dbReference>
<gene>
    <name evidence="2" type="ORF">DPBNPPHM_01324</name>
</gene>
<organism evidence="2 3">
    <name type="scientific">BD1-7 clade bacterium</name>
    <dbReference type="NCBI Taxonomy" id="2029982"/>
    <lineage>
        <taxon>Bacteria</taxon>
        <taxon>Pseudomonadati</taxon>
        <taxon>Pseudomonadota</taxon>
        <taxon>Gammaproteobacteria</taxon>
        <taxon>Cellvibrionales</taxon>
        <taxon>Spongiibacteraceae</taxon>
        <taxon>BD1-7 clade</taxon>
    </lineage>
</organism>